<dbReference type="NCBIfam" id="TIGR01509">
    <property type="entry name" value="HAD-SF-IA-v3"/>
    <property type="match status" value="1"/>
</dbReference>
<keyword evidence="2" id="KW-1185">Reference proteome</keyword>
<dbReference type="PANTHER" id="PTHR43434:SF24">
    <property type="entry name" value="HYDROLASE-RELATED"/>
    <property type="match status" value="1"/>
</dbReference>
<dbReference type="Gene3D" id="1.10.150.240">
    <property type="entry name" value="Putative phosphatase, domain 2"/>
    <property type="match status" value="1"/>
</dbReference>
<dbReference type="Proteomes" id="UP000199372">
    <property type="component" value="Unassembled WGS sequence"/>
</dbReference>
<name>A0A1H8DXC7_9RHOB</name>
<dbReference type="InterPro" id="IPR006439">
    <property type="entry name" value="HAD-SF_hydro_IA"/>
</dbReference>
<dbReference type="EMBL" id="FOCM01000002">
    <property type="protein sequence ID" value="SEN11959.1"/>
    <property type="molecule type" value="Genomic_DNA"/>
</dbReference>
<dbReference type="PANTHER" id="PTHR43434">
    <property type="entry name" value="PHOSPHOGLYCOLATE PHOSPHATASE"/>
    <property type="match status" value="1"/>
</dbReference>
<proteinExistence type="predicted"/>
<dbReference type="AlphaFoldDB" id="A0A1H8DXC7"/>
<dbReference type="SFLD" id="SFLDG01129">
    <property type="entry name" value="C1.5:_HAD__Beta-PGM__Phosphata"/>
    <property type="match status" value="1"/>
</dbReference>
<dbReference type="SFLD" id="SFLDS00003">
    <property type="entry name" value="Haloacid_Dehalogenase"/>
    <property type="match status" value="1"/>
</dbReference>
<dbReference type="InterPro" id="IPR036412">
    <property type="entry name" value="HAD-like_sf"/>
</dbReference>
<sequence>MTDLRCVIFDVDGTLVDSQVDIVASMAAAFAAVELPAPPRADILSHVGLSLGLIFPRMVPDLDATAHSAMEAAYKDRYAALRTAGGASGGAPLYPGAAEALSRLSAQPETLLALATGKSNRGLDHLIEAHGWHGLFVSRQSADDHPSKPHPSMIAQVLRDTGVDARRAVMVGDTSYDMDMARAAGIHAVGVAWGYHPAQNLRADARIDSFDALPAVIDNLLETTA</sequence>
<dbReference type="InterPro" id="IPR023214">
    <property type="entry name" value="HAD_sf"/>
</dbReference>
<dbReference type="OrthoDB" id="9793014at2"/>
<dbReference type="RefSeq" id="WP_091844796.1">
    <property type="nucleotide sequence ID" value="NZ_FOCM01000002.1"/>
</dbReference>
<dbReference type="Gene3D" id="3.40.50.1000">
    <property type="entry name" value="HAD superfamily/HAD-like"/>
    <property type="match status" value="1"/>
</dbReference>
<organism evidence="1 2">
    <name type="scientific">Palleronia pelagia</name>
    <dbReference type="NCBI Taxonomy" id="387096"/>
    <lineage>
        <taxon>Bacteria</taxon>
        <taxon>Pseudomonadati</taxon>
        <taxon>Pseudomonadota</taxon>
        <taxon>Alphaproteobacteria</taxon>
        <taxon>Rhodobacterales</taxon>
        <taxon>Roseobacteraceae</taxon>
        <taxon>Palleronia</taxon>
    </lineage>
</organism>
<dbReference type="GO" id="GO:0005829">
    <property type="term" value="C:cytosol"/>
    <property type="evidence" value="ECO:0007669"/>
    <property type="project" value="TreeGrafter"/>
</dbReference>
<accession>A0A1H8DXC7</accession>
<dbReference type="NCBIfam" id="TIGR01549">
    <property type="entry name" value="HAD-SF-IA-v1"/>
    <property type="match status" value="1"/>
</dbReference>
<evidence type="ECO:0000313" key="2">
    <source>
        <dbReference type="Proteomes" id="UP000199372"/>
    </source>
</evidence>
<dbReference type="SUPFAM" id="SSF56784">
    <property type="entry name" value="HAD-like"/>
    <property type="match status" value="1"/>
</dbReference>
<protein>
    <submittedName>
        <fullName evidence="1">Phosphoglycolate phosphatase</fullName>
    </submittedName>
</protein>
<evidence type="ECO:0000313" key="1">
    <source>
        <dbReference type="EMBL" id="SEN11959.1"/>
    </source>
</evidence>
<dbReference type="InterPro" id="IPR041492">
    <property type="entry name" value="HAD_2"/>
</dbReference>
<dbReference type="InterPro" id="IPR050155">
    <property type="entry name" value="HAD-like_hydrolase_sf"/>
</dbReference>
<dbReference type="Pfam" id="PF13419">
    <property type="entry name" value="HAD_2"/>
    <property type="match status" value="1"/>
</dbReference>
<reference evidence="2" key="1">
    <citation type="submission" date="2016-10" db="EMBL/GenBank/DDBJ databases">
        <authorList>
            <person name="Varghese N."/>
            <person name="Submissions S."/>
        </authorList>
    </citation>
    <scope>NUCLEOTIDE SEQUENCE [LARGE SCALE GENOMIC DNA]</scope>
    <source>
        <strain evidence="2">DSM 26893</strain>
    </source>
</reference>
<dbReference type="SFLD" id="SFLDG01135">
    <property type="entry name" value="C1.5.6:_HAD__Beta-PGM__Phospha"/>
    <property type="match status" value="1"/>
</dbReference>
<gene>
    <name evidence="1" type="ORF">SAMN04488011_102510</name>
</gene>
<dbReference type="GO" id="GO:0008967">
    <property type="term" value="F:phosphoglycolate phosphatase activity"/>
    <property type="evidence" value="ECO:0007669"/>
    <property type="project" value="TreeGrafter"/>
</dbReference>
<dbReference type="InterPro" id="IPR023198">
    <property type="entry name" value="PGP-like_dom2"/>
</dbReference>
<dbReference type="GO" id="GO:0006281">
    <property type="term" value="P:DNA repair"/>
    <property type="evidence" value="ECO:0007669"/>
    <property type="project" value="TreeGrafter"/>
</dbReference>